<evidence type="ECO:0000313" key="3">
    <source>
        <dbReference type="Proteomes" id="UP000887564"/>
    </source>
</evidence>
<protein>
    <submittedName>
        <fullName evidence="4">Uncharacterized protein</fullName>
    </submittedName>
</protein>
<feature type="compositionally biased region" description="Acidic residues" evidence="2">
    <location>
        <begin position="287"/>
        <end position="313"/>
    </location>
</feature>
<feature type="compositionally biased region" description="Polar residues" evidence="2">
    <location>
        <begin position="264"/>
        <end position="277"/>
    </location>
</feature>
<evidence type="ECO:0000256" key="2">
    <source>
        <dbReference type="SAM" id="MobiDB-lite"/>
    </source>
</evidence>
<proteinExistence type="predicted"/>
<dbReference type="Proteomes" id="UP000887564">
    <property type="component" value="Unplaced"/>
</dbReference>
<keyword evidence="3" id="KW-1185">Reference proteome</keyword>
<name>A0A914S0P9_PAREQ</name>
<reference evidence="4" key="1">
    <citation type="submission" date="2022-11" db="UniProtKB">
        <authorList>
            <consortium name="WormBaseParasite"/>
        </authorList>
    </citation>
    <scope>IDENTIFICATION</scope>
</reference>
<evidence type="ECO:0000256" key="1">
    <source>
        <dbReference type="SAM" id="Coils"/>
    </source>
</evidence>
<accession>A0A914S0P9</accession>
<feature type="region of interest" description="Disordered" evidence="2">
    <location>
        <begin position="223"/>
        <end position="355"/>
    </location>
</feature>
<feature type="coiled-coil region" evidence="1">
    <location>
        <begin position="18"/>
        <end position="62"/>
    </location>
</feature>
<dbReference type="WBParaSite" id="PEQ_0001192701-mRNA-1">
    <property type="protein sequence ID" value="PEQ_0001192701-mRNA-1"/>
    <property type="gene ID" value="PEQ_0001192701"/>
</dbReference>
<sequence length="355" mass="39736">MLTPVSVFTPDLAERRKKEEEAKILEAIERERVKAEQEKKAAEEREARRREYERKLELQKKRLLRGKCVEMMFERLYTDLSVVLAKDALRRLELHVVEKLELSWLKILEDQQKVTNGTGSLMKADDSESRNTPTKPIFSGLSPVKSVLALSSKNSLNEMVRQVAAQSKAEMSAAFGPDATALLGSDFLFQGFGVIRNMPSFKKVGESQRGRLLSMDTFRKCRNENAERSRSVSRASSPTKSDAASRVASRLYVDDEEHHARTPKSPSVFTAESGSEQQDAEISSSSEYEESVGGESEEMDEESDVEISVEDSPLEGSEPSKTSISDEIFEQSTSEKVLVEEDVIHKSSSAPMVET</sequence>
<feature type="compositionally biased region" description="Polar residues" evidence="2">
    <location>
        <begin position="319"/>
        <end position="335"/>
    </location>
</feature>
<organism evidence="3 4">
    <name type="scientific">Parascaris equorum</name>
    <name type="common">Equine roundworm</name>
    <dbReference type="NCBI Taxonomy" id="6256"/>
    <lineage>
        <taxon>Eukaryota</taxon>
        <taxon>Metazoa</taxon>
        <taxon>Ecdysozoa</taxon>
        <taxon>Nematoda</taxon>
        <taxon>Chromadorea</taxon>
        <taxon>Rhabditida</taxon>
        <taxon>Spirurina</taxon>
        <taxon>Ascaridomorpha</taxon>
        <taxon>Ascaridoidea</taxon>
        <taxon>Ascarididae</taxon>
        <taxon>Parascaris</taxon>
    </lineage>
</organism>
<dbReference type="AlphaFoldDB" id="A0A914S0P9"/>
<keyword evidence="1" id="KW-0175">Coiled coil</keyword>
<feature type="compositionally biased region" description="Polar residues" evidence="2">
    <location>
        <begin position="346"/>
        <end position="355"/>
    </location>
</feature>
<evidence type="ECO:0000313" key="4">
    <source>
        <dbReference type="WBParaSite" id="PEQ_0001192701-mRNA-1"/>
    </source>
</evidence>